<dbReference type="Pfam" id="PF05036">
    <property type="entry name" value="SPOR"/>
    <property type="match status" value="1"/>
</dbReference>
<keyword evidence="5" id="KW-1185">Reference proteome</keyword>
<proteinExistence type="predicted"/>
<organism evidence="4 5">
    <name type="scientific">Parapontixanthobacter aurantiacus</name>
    <dbReference type="NCBI Taxonomy" id="1463599"/>
    <lineage>
        <taxon>Bacteria</taxon>
        <taxon>Pseudomonadati</taxon>
        <taxon>Pseudomonadota</taxon>
        <taxon>Alphaproteobacteria</taxon>
        <taxon>Sphingomonadales</taxon>
        <taxon>Erythrobacteraceae</taxon>
        <taxon>Parapontixanthobacter</taxon>
    </lineage>
</organism>
<feature type="region of interest" description="Disordered" evidence="1">
    <location>
        <begin position="1"/>
        <end position="20"/>
    </location>
</feature>
<keyword evidence="2" id="KW-0812">Transmembrane</keyword>
<dbReference type="RefSeq" id="WP_160681203.1">
    <property type="nucleotide sequence ID" value="NZ_WTYW01000001.1"/>
</dbReference>
<evidence type="ECO:0000256" key="2">
    <source>
        <dbReference type="SAM" id="Phobius"/>
    </source>
</evidence>
<dbReference type="PROSITE" id="PS51724">
    <property type="entry name" value="SPOR"/>
    <property type="match status" value="1"/>
</dbReference>
<evidence type="ECO:0000256" key="1">
    <source>
        <dbReference type="SAM" id="MobiDB-lite"/>
    </source>
</evidence>
<keyword evidence="2" id="KW-0472">Membrane</keyword>
<feature type="compositionally biased region" description="Basic and acidic residues" evidence="1">
    <location>
        <begin position="104"/>
        <end position="115"/>
    </location>
</feature>
<comment type="caution">
    <text evidence="4">The sequence shown here is derived from an EMBL/GenBank/DDBJ whole genome shotgun (WGS) entry which is preliminary data.</text>
</comment>
<name>A0A844ZCL6_9SPHN</name>
<feature type="transmembrane region" description="Helical" evidence="2">
    <location>
        <begin position="58"/>
        <end position="79"/>
    </location>
</feature>
<dbReference type="EMBL" id="WTYW01000001">
    <property type="protein sequence ID" value="MXO84660.1"/>
    <property type="molecule type" value="Genomic_DNA"/>
</dbReference>
<dbReference type="InterPro" id="IPR007730">
    <property type="entry name" value="SPOR-like_dom"/>
</dbReference>
<feature type="region of interest" description="Disordered" evidence="1">
    <location>
        <begin position="104"/>
        <end position="174"/>
    </location>
</feature>
<dbReference type="GO" id="GO:0042834">
    <property type="term" value="F:peptidoglycan binding"/>
    <property type="evidence" value="ECO:0007669"/>
    <property type="project" value="InterPro"/>
</dbReference>
<feature type="compositionally biased region" description="Low complexity" evidence="1">
    <location>
        <begin position="140"/>
        <end position="158"/>
    </location>
</feature>
<reference evidence="4 5" key="1">
    <citation type="submission" date="2019-12" db="EMBL/GenBank/DDBJ databases">
        <title>Genomic-based taxomic classification of the family Erythrobacteraceae.</title>
        <authorList>
            <person name="Xu L."/>
        </authorList>
    </citation>
    <scope>NUCLEOTIDE SEQUENCE [LARGE SCALE GENOMIC DNA]</scope>
    <source>
        <strain evidence="4 5">MCCC 1A09962</strain>
    </source>
</reference>
<sequence length="264" mass="27314">MAGLGPKGQARGAAFSQGTADAAWEHDHQLGFDDEERLPWLDSDDNHDDASAIATGRIVSFAAFGLVAVLAIVGAIWWLTAGSGTGDAVPDGSIVEAPAEPYKVRPEDAGGKEFEGTGDTSFAVGEGQQREGRLADASRAITEPVAPPAAATAPALTRAETRSEPAASGPSINAVSSDAEEIAQANDGVGVQVGAYSTKAAAETGWQTLQRQTEVLNGVRHRVVRGRADIGIVYRLQAIAENGAAADRLCGALRDNGLDCQVKR</sequence>
<dbReference type="InterPro" id="IPR036680">
    <property type="entry name" value="SPOR-like_sf"/>
</dbReference>
<evidence type="ECO:0000313" key="4">
    <source>
        <dbReference type="EMBL" id="MXO84660.1"/>
    </source>
</evidence>
<gene>
    <name evidence="4" type="ORF">GRI38_01250</name>
</gene>
<dbReference type="Proteomes" id="UP000433104">
    <property type="component" value="Unassembled WGS sequence"/>
</dbReference>
<dbReference type="Gene3D" id="3.30.70.1070">
    <property type="entry name" value="Sporulation related repeat"/>
    <property type="match status" value="1"/>
</dbReference>
<feature type="domain" description="SPOR" evidence="3">
    <location>
        <begin position="183"/>
        <end position="264"/>
    </location>
</feature>
<dbReference type="AlphaFoldDB" id="A0A844ZCL6"/>
<keyword evidence="2" id="KW-1133">Transmembrane helix</keyword>
<dbReference type="OrthoDB" id="7390714at2"/>
<accession>A0A844ZCL6</accession>
<evidence type="ECO:0000313" key="5">
    <source>
        <dbReference type="Proteomes" id="UP000433104"/>
    </source>
</evidence>
<protein>
    <submittedName>
        <fullName evidence="4">SPOR domain-containing protein</fullName>
    </submittedName>
</protein>
<evidence type="ECO:0000259" key="3">
    <source>
        <dbReference type="PROSITE" id="PS51724"/>
    </source>
</evidence>